<proteinExistence type="predicted"/>
<protein>
    <submittedName>
        <fullName evidence="1">Uncharacterized protein</fullName>
    </submittedName>
</protein>
<dbReference type="Proteomes" id="UP000634136">
    <property type="component" value="Unassembled WGS sequence"/>
</dbReference>
<reference evidence="1" key="1">
    <citation type="submission" date="2020-09" db="EMBL/GenBank/DDBJ databases">
        <title>Genome-Enabled Discovery of Anthraquinone Biosynthesis in Senna tora.</title>
        <authorList>
            <person name="Kang S.-H."/>
            <person name="Pandey R.P."/>
            <person name="Lee C.-M."/>
            <person name="Sim J.-S."/>
            <person name="Jeong J.-T."/>
            <person name="Choi B.-S."/>
            <person name="Jung M."/>
            <person name="Ginzburg D."/>
            <person name="Zhao K."/>
            <person name="Won S.Y."/>
            <person name="Oh T.-J."/>
            <person name="Yu Y."/>
            <person name="Kim N.-H."/>
            <person name="Lee O.R."/>
            <person name="Lee T.-H."/>
            <person name="Bashyal P."/>
            <person name="Kim T.-S."/>
            <person name="Lee W.-H."/>
            <person name="Kawkins C."/>
            <person name="Kim C.-K."/>
            <person name="Kim J.S."/>
            <person name="Ahn B.O."/>
            <person name="Rhee S.Y."/>
            <person name="Sohng J.K."/>
        </authorList>
    </citation>
    <scope>NUCLEOTIDE SEQUENCE</scope>
    <source>
        <tissue evidence="1">Leaf</tissue>
    </source>
</reference>
<comment type="caution">
    <text evidence="1">The sequence shown here is derived from an EMBL/GenBank/DDBJ whole genome shotgun (WGS) entry which is preliminary data.</text>
</comment>
<sequence>MARGLVVTRTSLDWRAPPPTDTLCLRSNHCVPP</sequence>
<dbReference type="AlphaFoldDB" id="A0A834SLL0"/>
<evidence type="ECO:0000313" key="2">
    <source>
        <dbReference type="Proteomes" id="UP000634136"/>
    </source>
</evidence>
<name>A0A834SLL0_9FABA</name>
<gene>
    <name evidence="1" type="ORF">G2W53_042363</name>
</gene>
<keyword evidence="2" id="KW-1185">Reference proteome</keyword>
<evidence type="ECO:0000313" key="1">
    <source>
        <dbReference type="EMBL" id="KAF7803252.1"/>
    </source>
</evidence>
<organism evidence="1 2">
    <name type="scientific">Senna tora</name>
    <dbReference type="NCBI Taxonomy" id="362788"/>
    <lineage>
        <taxon>Eukaryota</taxon>
        <taxon>Viridiplantae</taxon>
        <taxon>Streptophyta</taxon>
        <taxon>Embryophyta</taxon>
        <taxon>Tracheophyta</taxon>
        <taxon>Spermatophyta</taxon>
        <taxon>Magnoliopsida</taxon>
        <taxon>eudicotyledons</taxon>
        <taxon>Gunneridae</taxon>
        <taxon>Pentapetalae</taxon>
        <taxon>rosids</taxon>
        <taxon>fabids</taxon>
        <taxon>Fabales</taxon>
        <taxon>Fabaceae</taxon>
        <taxon>Caesalpinioideae</taxon>
        <taxon>Cassia clade</taxon>
        <taxon>Senna</taxon>
    </lineage>
</organism>
<accession>A0A834SLL0</accession>
<dbReference type="EMBL" id="JAAIUW010000013">
    <property type="protein sequence ID" value="KAF7803252.1"/>
    <property type="molecule type" value="Genomic_DNA"/>
</dbReference>